<comment type="caution">
    <text evidence="1">The sequence shown here is derived from an EMBL/GenBank/DDBJ whole genome shotgun (WGS) entry which is preliminary data.</text>
</comment>
<dbReference type="EMBL" id="BKCJ011372380">
    <property type="protein sequence ID" value="GFD26871.1"/>
    <property type="molecule type" value="Genomic_DNA"/>
</dbReference>
<organism evidence="1">
    <name type="scientific">Tanacetum cinerariifolium</name>
    <name type="common">Dalmatian daisy</name>
    <name type="synonym">Chrysanthemum cinerariifolium</name>
    <dbReference type="NCBI Taxonomy" id="118510"/>
    <lineage>
        <taxon>Eukaryota</taxon>
        <taxon>Viridiplantae</taxon>
        <taxon>Streptophyta</taxon>
        <taxon>Embryophyta</taxon>
        <taxon>Tracheophyta</taxon>
        <taxon>Spermatophyta</taxon>
        <taxon>Magnoliopsida</taxon>
        <taxon>eudicotyledons</taxon>
        <taxon>Gunneridae</taxon>
        <taxon>Pentapetalae</taxon>
        <taxon>asterids</taxon>
        <taxon>campanulids</taxon>
        <taxon>Asterales</taxon>
        <taxon>Asteraceae</taxon>
        <taxon>Asteroideae</taxon>
        <taxon>Anthemideae</taxon>
        <taxon>Anthemidinae</taxon>
        <taxon>Tanacetum</taxon>
    </lineage>
</organism>
<reference evidence="1" key="1">
    <citation type="journal article" date="2019" name="Sci. Rep.">
        <title>Draft genome of Tanacetum cinerariifolium, the natural source of mosquito coil.</title>
        <authorList>
            <person name="Yamashiro T."/>
            <person name="Shiraishi A."/>
            <person name="Satake H."/>
            <person name="Nakayama K."/>
        </authorList>
    </citation>
    <scope>NUCLEOTIDE SEQUENCE</scope>
</reference>
<gene>
    <name evidence="1" type="ORF">Tci_898840</name>
</gene>
<evidence type="ECO:0000313" key="1">
    <source>
        <dbReference type="EMBL" id="GFD26871.1"/>
    </source>
</evidence>
<proteinExistence type="predicted"/>
<protein>
    <submittedName>
        <fullName evidence="1">Uncharacterized protein</fullName>
    </submittedName>
</protein>
<sequence>HGGVCGHGGGDGGSSVEVAAVVLVVSCESWWRCRGWQRGGVMR</sequence>
<dbReference type="AlphaFoldDB" id="A0A699UZ03"/>
<feature type="non-terminal residue" evidence="1">
    <location>
        <position position="1"/>
    </location>
</feature>
<accession>A0A699UZ03</accession>
<name>A0A699UZ03_TANCI</name>